<evidence type="ECO:0000256" key="1">
    <source>
        <dbReference type="ARBA" id="ARBA00009673"/>
    </source>
</evidence>
<dbReference type="GO" id="GO:0051500">
    <property type="term" value="F:D-tyrosyl-tRNA(Tyr) deacylase activity"/>
    <property type="evidence" value="ECO:0007669"/>
    <property type="project" value="TreeGrafter"/>
</dbReference>
<accession>F8L5N2</accession>
<reference key="1">
    <citation type="journal article" date="2011" name="Mol. Biol. Evol.">
        <title>Unity in variety -- the pan-genome of the Chlamydiae.</title>
        <authorList>
            <person name="Collingro A."/>
            <person name="Tischler P."/>
            <person name="Weinmaier T."/>
            <person name="Penz T."/>
            <person name="Heinz E."/>
            <person name="Brunham R.C."/>
            <person name="Read T.D."/>
            <person name="Bavoil P.M."/>
            <person name="Sachse K."/>
            <person name="Kahane S."/>
            <person name="Friedman M.G."/>
            <person name="Rattei T."/>
            <person name="Myers G.S.A."/>
            <person name="Horn M."/>
        </authorList>
    </citation>
    <scope>NUCLEOTIDE SEQUENCE</scope>
    <source>
        <strain>Z</strain>
    </source>
</reference>
<evidence type="ECO:0000256" key="2">
    <source>
        <dbReference type="HAMAP-Rule" id="MF_00518"/>
    </source>
</evidence>
<keyword evidence="2 3" id="KW-0378">Hydrolase</keyword>
<dbReference type="NCBIfam" id="TIGR00256">
    <property type="entry name" value="D-aminoacyl-tRNA deacylase"/>
    <property type="match status" value="1"/>
</dbReference>
<dbReference type="HOGENOM" id="CLU_076901_1_0_0"/>
<sequence>MRALIQRVKSASVTVDGSVIGQIEQGLLVLFGMQKEDHAGLLPWFVEKLVHLRIFKDDAGKMNRSIQDVDGGILVVSQFTLYGDCRTGRRPSFIQTLSPDQAKPLYDQFVVELRKKMGDAKVQTGEFGAEMQVELINDGPVTFLLEQT</sequence>
<dbReference type="EMBL" id="FR872582">
    <property type="protein sequence ID" value="CCB89831.1"/>
    <property type="molecule type" value="Genomic_DNA"/>
</dbReference>
<keyword evidence="2" id="KW-0963">Cytoplasm</keyword>
<protein>
    <recommendedName>
        <fullName evidence="2">D-aminoacyl-tRNA deacylase</fullName>
        <shortName evidence="2">DTD</shortName>
        <ecNumber evidence="2">3.1.1.96</ecNumber>
    </recommendedName>
    <alternativeName>
        <fullName evidence="2">Gly-tRNA(Ala) deacylase</fullName>
        <ecNumber evidence="2">3.1.1.-</ecNumber>
    </alternativeName>
</protein>
<dbReference type="GO" id="GO:0043908">
    <property type="term" value="F:Ser(Gly)-tRNA(Ala) hydrolase activity"/>
    <property type="evidence" value="ECO:0007669"/>
    <property type="project" value="UniProtKB-UniRule"/>
</dbReference>
<dbReference type="RefSeq" id="WP_013944297.1">
    <property type="nucleotide sequence ID" value="NC_015713.1"/>
</dbReference>
<dbReference type="OrthoDB" id="9801395at2"/>
<dbReference type="InterPro" id="IPR003732">
    <property type="entry name" value="Daa-tRNA_deacyls_DTD"/>
</dbReference>
<dbReference type="HAMAP" id="MF_00518">
    <property type="entry name" value="Deacylase_Dtd"/>
    <property type="match status" value="1"/>
</dbReference>
<dbReference type="PANTHER" id="PTHR10472:SF5">
    <property type="entry name" value="D-AMINOACYL-TRNA DEACYLASE 1"/>
    <property type="match status" value="1"/>
</dbReference>
<keyword evidence="2" id="KW-0694">RNA-binding</keyword>
<comment type="catalytic activity">
    <reaction evidence="2">
        <text>glycyl-tRNA(Ala) + H2O = tRNA(Ala) + glycine + H(+)</text>
        <dbReference type="Rhea" id="RHEA:53744"/>
        <dbReference type="Rhea" id="RHEA-COMP:9657"/>
        <dbReference type="Rhea" id="RHEA-COMP:13640"/>
        <dbReference type="ChEBI" id="CHEBI:15377"/>
        <dbReference type="ChEBI" id="CHEBI:15378"/>
        <dbReference type="ChEBI" id="CHEBI:57305"/>
        <dbReference type="ChEBI" id="CHEBI:78442"/>
        <dbReference type="ChEBI" id="CHEBI:78522"/>
    </reaction>
</comment>
<comment type="subcellular location">
    <subcellularLocation>
        <location evidence="2">Cytoplasm</location>
    </subcellularLocation>
</comment>
<comment type="domain">
    <text evidence="2">A Gly-cisPro motif from one monomer fits into the active site of the other monomer to allow specific chiral rejection of L-amino acids.</text>
</comment>
<dbReference type="FunFam" id="3.50.80.10:FF:000001">
    <property type="entry name" value="D-aminoacyl-tRNA deacylase"/>
    <property type="match status" value="1"/>
</dbReference>
<dbReference type="SUPFAM" id="SSF69500">
    <property type="entry name" value="DTD-like"/>
    <property type="match status" value="1"/>
</dbReference>
<evidence type="ECO:0000313" key="3">
    <source>
        <dbReference type="EMBL" id="CCB89831.1"/>
    </source>
</evidence>
<reference evidence="3 4" key="2">
    <citation type="journal article" date="2011" name="Mol. Biol. Evol.">
        <title>Unity in variety--the pan-genome of the Chlamydiae.</title>
        <authorList>
            <person name="Collingro A."/>
            <person name="Tischler P."/>
            <person name="Weinmaier T."/>
            <person name="Penz T."/>
            <person name="Heinz E."/>
            <person name="Brunham R.C."/>
            <person name="Read T.D."/>
            <person name="Bavoil P.M."/>
            <person name="Sachse K."/>
            <person name="Kahane S."/>
            <person name="Friedman M.G."/>
            <person name="Rattei T."/>
            <person name="Myers G.S."/>
            <person name="Horn M."/>
        </authorList>
    </citation>
    <scope>NUCLEOTIDE SEQUENCE [LARGE SCALE GENOMIC DNA]</scope>
    <source>
        <strain evidence="4">ATCC VR-1471 / Z</strain>
    </source>
</reference>
<dbReference type="eggNOG" id="COG1490">
    <property type="taxonomic scope" value="Bacteria"/>
</dbReference>
<dbReference type="PANTHER" id="PTHR10472">
    <property type="entry name" value="D-TYROSYL-TRNA TYR DEACYLASE"/>
    <property type="match status" value="1"/>
</dbReference>
<dbReference type="EC" id="3.1.1.96" evidence="2"/>
<dbReference type="Gene3D" id="3.50.80.10">
    <property type="entry name" value="D-tyrosyl-tRNA(Tyr) deacylase"/>
    <property type="match status" value="1"/>
</dbReference>
<dbReference type="EC" id="3.1.1.-" evidence="2"/>
<dbReference type="GO" id="GO:0106026">
    <property type="term" value="F:Gly-tRNA(Ala) deacylase activity"/>
    <property type="evidence" value="ECO:0007669"/>
    <property type="project" value="UniProtKB-UniRule"/>
</dbReference>
<dbReference type="STRING" id="331113.SNE_A19540"/>
<dbReference type="GO" id="GO:0005737">
    <property type="term" value="C:cytoplasm"/>
    <property type="evidence" value="ECO:0007669"/>
    <property type="project" value="UniProtKB-SubCell"/>
</dbReference>
<keyword evidence="2" id="KW-0820">tRNA-binding</keyword>
<comment type="subunit">
    <text evidence="2">Homodimer.</text>
</comment>
<dbReference type="GO" id="GO:0019478">
    <property type="term" value="P:D-amino acid catabolic process"/>
    <property type="evidence" value="ECO:0007669"/>
    <property type="project" value="UniProtKB-UniRule"/>
</dbReference>
<comment type="catalytic activity">
    <reaction evidence="2">
        <text>a D-aminoacyl-tRNA + H2O = a tRNA + a D-alpha-amino acid + H(+)</text>
        <dbReference type="Rhea" id="RHEA:13953"/>
        <dbReference type="Rhea" id="RHEA-COMP:10123"/>
        <dbReference type="Rhea" id="RHEA-COMP:10124"/>
        <dbReference type="ChEBI" id="CHEBI:15377"/>
        <dbReference type="ChEBI" id="CHEBI:15378"/>
        <dbReference type="ChEBI" id="CHEBI:59871"/>
        <dbReference type="ChEBI" id="CHEBI:78442"/>
        <dbReference type="ChEBI" id="CHEBI:79333"/>
        <dbReference type="EC" id="3.1.1.96"/>
    </reaction>
</comment>
<organism evidence="3 4">
    <name type="scientific">Simkania negevensis (strain ATCC VR-1471 / DSM 27360 / Z)</name>
    <dbReference type="NCBI Taxonomy" id="331113"/>
    <lineage>
        <taxon>Bacteria</taxon>
        <taxon>Pseudomonadati</taxon>
        <taxon>Chlamydiota</taxon>
        <taxon>Chlamydiia</taxon>
        <taxon>Parachlamydiales</taxon>
        <taxon>Simkaniaceae</taxon>
        <taxon>Simkania</taxon>
    </lineage>
</organism>
<gene>
    <name evidence="2 3" type="primary">dtd</name>
    <name evidence="3" type="ordered locus">SNE_A19540</name>
</gene>
<dbReference type="CDD" id="cd00563">
    <property type="entry name" value="Dtyr_deacylase"/>
    <property type="match status" value="1"/>
</dbReference>
<dbReference type="GO" id="GO:0000049">
    <property type="term" value="F:tRNA binding"/>
    <property type="evidence" value="ECO:0007669"/>
    <property type="project" value="UniProtKB-UniRule"/>
</dbReference>
<dbReference type="KEGG" id="sng:SNE_A19540"/>
<comment type="function">
    <text evidence="2">An aminoacyl-tRNA editing enzyme that deacylates mischarged D-aminoacyl-tRNAs. Also deacylates mischarged glycyl-tRNA(Ala), protecting cells against glycine mischarging by AlaRS. Acts via tRNA-based rather than protein-based catalysis; rejects L-amino acids rather than detecting D-amino acids in the active site. By recycling D-aminoacyl-tRNA to D-amino acids and free tRNA molecules, this enzyme counteracts the toxicity associated with the formation of D-aminoacyl-tRNA entities in vivo and helps enforce protein L-homochirality.</text>
</comment>
<dbReference type="AlphaFoldDB" id="F8L5N2"/>
<comment type="similarity">
    <text evidence="1 2">Belongs to the DTD family.</text>
</comment>
<evidence type="ECO:0000313" key="4">
    <source>
        <dbReference type="Proteomes" id="UP000000496"/>
    </source>
</evidence>
<keyword evidence="4" id="KW-1185">Reference proteome</keyword>
<dbReference type="Proteomes" id="UP000000496">
    <property type="component" value="Chromosome gsn.131"/>
</dbReference>
<dbReference type="Pfam" id="PF02580">
    <property type="entry name" value="Tyr_Deacylase"/>
    <property type="match status" value="1"/>
</dbReference>
<proteinExistence type="inferred from homology"/>
<name>F8L5N2_SIMNZ</name>
<dbReference type="InterPro" id="IPR023509">
    <property type="entry name" value="DTD-like_sf"/>
</dbReference>
<feature type="short sequence motif" description="Gly-cisPro motif, important for rejection of L-amino acids" evidence="2">
    <location>
        <begin position="139"/>
        <end position="140"/>
    </location>
</feature>